<keyword evidence="3" id="KW-1185">Reference proteome</keyword>
<evidence type="ECO:0000313" key="3">
    <source>
        <dbReference type="Proteomes" id="UP000737171"/>
    </source>
</evidence>
<keyword evidence="1" id="KW-0472">Membrane</keyword>
<sequence length="83" mass="8603">MIKALGKSPAGLFATRTIGGHLVRGAVAFGLLAFAIGQQHAHGALSLGAGLLALVVMRGCPMCWAIGLVETVQQRWSAGQHRV</sequence>
<evidence type="ECO:0000256" key="1">
    <source>
        <dbReference type="SAM" id="Phobius"/>
    </source>
</evidence>
<keyword evidence="1" id="KW-0812">Transmembrane</keyword>
<organism evidence="2 3">
    <name type="scientific">Pseudaquabacterium terrae</name>
    <dbReference type="NCBI Taxonomy" id="2732868"/>
    <lineage>
        <taxon>Bacteria</taxon>
        <taxon>Pseudomonadati</taxon>
        <taxon>Pseudomonadota</taxon>
        <taxon>Betaproteobacteria</taxon>
        <taxon>Burkholderiales</taxon>
        <taxon>Sphaerotilaceae</taxon>
        <taxon>Pseudaquabacterium</taxon>
    </lineage>
</organism>
<reference evidence="2 3" key="1">
    <citation type="submission" date="2020-05" db="EMBL/GenBank/DDBJ databases">
        <title>Aquincola sp. isolate from soil.</title>
        <authorList>
            <person name="Han J."/>
            <person name="Kim D.-U."/>
        </authorList>
    </citation>
    <scope>NUCLEOTIDE SEQUENCE [LARGE SCALE GENOMIC DNA]</scope>
    <source>
        <strain evidence="2 3">S2</strain>
    </source>
</reference>
<protein>
    <recommendedName>
        <fullName evidence="4">DUF2892 domain-containing protein</fullName>
    </recommendedName>
</protein>
<evidence type="ECO:0008006" key="4">
    <source>
        <dbReference type="Google" id="ProtNLM"/>
    </source>
</evidence>
<dbReference type="Proteomes" id="UP000737171">
    <property type="component" value="Unassembled WGS sequence"/>
</dbReference>
<proteinExistence type="predicted"/>
<dbReference type="RefSeq" id="WP_173130308.1">
    <property type="nucleotide sequence ID" value="NZ_JABRWJ010000009.1"/>
</dbReference>
<dbReference type="EMBL" id="JABRWJ010000009">
    <property type="protein sequence ID" value="NRF70686.1"/>
    <property type="molecule type" value="Genomic_DNA"/>
</dbReference>
<feature type="transmembrane region" description="Helical" evidence="1">
    <location>
        <begin position="47"/>
        <end position="69"/>
    </location>
</feature>
<evidence type="ECO:0000313" key="2">
    <source>
        <dbReference type="EMBL" id="NRF70686.1"/>
    </source>
</evidence>
<name>A0ABX2EPW5_9BURK</name>
<accession>A0ABX2EPW5</accession>
<comment type="caution">
    <text evidence="2">The sequence shown here is derived from an EMBL/GenBank/DDBJ whole genome shotgun (WGS) entry which is preliminary data.</text>
</comment>
<keyword evidence="1" id="KW-1133">Transmembrane helix</keyword>
<feature type="transmembrane region" description="Helical" evidence="1">
    <location>
        <begin position="21"/>
        <end position="41"/>
    </location>
</feature>
<gene>
    <name evidence="2" type="ORF">HLB44_27140</name>
</gene>